<organism evidence="2 3">
    <name type="scientific">Plasmodium falciparum FCH/4</name>
    <dbReference type="NCBI Taxonomy" id="1036724"/>
    <lineage>
        <taxon>Eukaryota</taxon>
        <taxon>Sar</taxon>
        <taxon>Alveolata</taxon>
        <taxon>Apicomplexa</taxon>
        <taxon>Aconoidasida</taxon>
        <taxon>Haemosporida</taxon>
        <taxon>Plasmodiidae</taxon>
        <taxon>Plasmodium</taxon>
        <taxon>Plasmodium (Laverania)</taxon>
    </lineage>
</organism>
<proteinExistence type="predicted"/>
<keyword evidence="1" id="KW-0812">Transmembrane</keyword>
<keyword evidence="1" id="KW-0472">Membrane</keyword>
<dbReference type="EMBL" id="KI928028">
    <property type="protein sequence ID" value="ETW28040.1"/>
    <property type="molecule type" value="Genomic_DNA"/>
</dbReference>
<evidence type="ECO:0000313" key="2">
    <source>
        <dbReference type="EMBL" id="ETW28040.1"/>
    </source>
</evidence>
<feature type="transmembrane region" description="Helical" evidence="1">
    <location>
        <begin position="287"/>
        <end position="306"/>
    </location>
</feature>
<reference evidence="2 3" key="1">
    <citation type="submission" date="2013-02" db="EMBL/GenBank/DDBJ databases">
        <title>The Genome Annotation of Plasmodium falciparum FCH/4.</title>
        <authorList>
            <consortium name="The Broad Institute Genome Sequencing Platform"/>
            <consortium name="The Broad Institute Genome Sequencing Center for Infectious Disease"/>
            <person name="Neafsey D."/>
            <person name="Hoffman S."/>
            <person name="Volkman S."/>
            <person name="Rosenthal P."/>
            <person name="Walker B."/>
            <person name="Young S.K."/>
            <person name="Zeng Q."/>
            <person name="Gargeya S."/>
            <person name="Fitzgerald M."/>
            <person name="Haas B."/>
            <person name="Abouelleil A."/>
            <person name="Allen A.W."/>
            <person name="Alvarado L."/>
            <person name="Arachchi H.M."/>
            <person name="Berlin A.M."/>
            <person name="Chapman S.B."/>
            <person name="Gainer-Dewar J."/>
            <person name="Goldberg J."/>
            <person name="Griggs A."/>
            <person name="Gujja S."/>
            <person name="Hansen M."/>
            <person name="Howarth C."/>
            <person name="Imamovic A."/>
            <person name="Ireland A."/>
            <person name="Larimer J."/>
            <person name="McCowan C."/>
            <person name="Murphy C."/>
            <person name="Pearson M."/>
            <person name="Poon T.W."/>
            <person name="Priest M."/>
            <person name="Roberts A."/>
            <person name="Saif S."/>
            <person name="Shea T."/>
            <person name="Sisk P."/>
            <person name="Sykes S."/>
            <person name="Wortman J."/>
            <person name="Nusbaum C."/>
            <person name="Birren B."/>
        </authorList>
    </citation>
    <scope>NUCLEOTIDE SEQUENCE [LARGE SCALE GENOMIC DNA]</scope>
    <source>
        <strain evidence="2 3">FCH/4</strain>
    </source>
</reference>
<keyword evidence="1" id="KW-1133">Transmembrane helix</keyword>
<gene>
    <name evidence="2" type="ORF">PFFCH_04598</name>
</gene>
<dbReference type="AlphaFoldDB" id="A0A024VIM6"/>
<evidence type="ECO:0000256" key="1">
    <source>
        <dbReference type="SAM" id="Phobius"/>
    </source>
</evidence>
<feature type="transmembrane region" description="Helical" evidence="1">
    <location>
        <begin position="229"/>
        <end position="247"/>
    </location>
</feature>
<dbReference type="Proteomes" id="UP000030656">
    <property type="component" value="Unassembled WGS sequence"/>
</dbReference>
<dbReference type="OrthoDB" id="383142at2759"/>
<accession>A0A024VIM6</accession>
<reference evidence="2 3" key="2">
    <citation type="submission" date="2013-02" db="EMBL/GenBank/DDBJ databases">
        <title>The Genome Sequence of Plasmodium falciparum FCH/4.</title>
        <authorList>
            <consortium name="The Broad Institute Genome Sequencing Platform"/>
            <consortium name="The Broad Institute Genome Sequencing Center for Infectious Disease"/>
            <person name="Neafsey D."/>
            <person name="Cheeseman I."/>
            <person name="Volkman S."/>
            <person name="Adams J."/>
            <person name="Walker B."/>
            <person name="Young S.K."/>
            <person name="Zeng Q."/>
            <person name="Gargeya S."/>
            <person name="Fitzgerald M."/>
            <person name="Haas B."/>
            <person name="Abouelleil A."/>
            <person name="Alvarado L."/>
            <person name="Arachchi H.M."/>
            <person name="Berlin A.M."/>
            <person name="Chapman S.B."/>
            <person name="Dewar J."/>
            <person name="Goldberg J."/>
            <person name="Griggs A."/>
            <person name="Gujja S."/>
            <person name="Hansen M."/>
            <person name="Howarth C."/>
            <person name="Imamovic A."/>
            <person name="Larimer J."/>
            <person name="McCowan C."/>
            <person name="Murphy C."/>
            <person name="Neiman D."/>
            <person name="Pearson M."/>
            <person name="Priest M."/>
            <person name="Roberts A."/>
            <person name="Saif S."/>
            <person name="Shea T."/>
            <person name="Sisk P."/>
            <person name="Sykes S."/>
            <person name="Wortman J."/>
            <person name="Nusbaum C."/>
            <person name="Birren B."/>
        </authorList>
    </citation>
    <scope>NUCLEOTIDE SEQUENCE [LARGE SCALE GENOMIC DNA]</scope>
    <source>
        <strain evidence="2 3">FCH/4</strain>
    </source>
</reference>
<name>A0A024VIM6_PLAFA</name>
<evidence type="ECO:0000313" key="3">
    <source>
        <dbReference type="Proteomes" id="UP000030656"/>
    </source>
</evidence>
<sequence>MDIQRKIKKCITLKRKLKNPKGCLTNLKNKIIKCNVKDFQSTRNRYFFNIFEKIIKRYIFNNVMNTNRTNNFGIENISCTQYDKIKNIPYTYKKKIYAFKNKINLINIPLICNNVKEHFSFNPYVNNIKYQTRTPENISKLMYINNSQEFQNTQKDNFPHILNYSLYTHIKNNPIKKNQTNNLYIKNDYYNQQEKEIDKSCINNKFETINNYYNIYTHNLFNRVHKSRLILILIYHFLFIISSNNLHNNNNNIIYNNINNIQKSNSVNTNFTNIKEDSLLYKIKNKYLFLLYQTYMICISYINMSLKITKNMNNNKNAQSSKMHKQIFSHISELVQNKDKYHMVNEYAHYPYEIDICIKRLITKNK</sequence>
<protein>
    <submittedName>
        <fullName evidence="2">Uncharacterized protein</fullName>
    </submittedName>
</protein>